<gene>
    <name evidence="1" type="ORF">A2960_05935</name>
</gene>
<accession>A0A1F6AMZ8</accession>
<protein>
    <recommendedName>
        <fullName evidence="3">GlcNAc-PI de-N-acetylase</fullName>
    </recommendedName>
</protein>
<dbReference type="GO" id="GO:0016811">
    <property type="term" value="F:hydrolase activity, acting on carbon-nitrogen (but not peptide) bonds, in linear amides"/>
    <property type="evidence" value="ECO:0007669"/>
    <property type="project" value="TreeGrafter"/>
</dbReference>
<dbReference type="Gene3D" id="3.40.50.10320">
    <property type="entry name" value="LmbE-like"/>
    <property type="match status" value="1"/>
</dbReference>
<dbReference type="SUPFAM" id="SSF102588">
    <property type="entry name" value="LmbE-like"/>
    <property type="match status" value="1"/>
</dbReference>
<reference evidence="1 2" key="1">
    <citation type="journal article" date="2016" name="Nat. Commun.">
        <title>Thousands of microbial genomes shed light on interconnected biogeochemical processes in an aquifer system.</title>
        <authorList>
            <person name="Anantharaman K."/>
            <person name="Brown C.T."/>
            <person name="Hug L.A."/>
            <person name="Sharon I."/>
            <person name="Castelle C.J."/>
            <person name="Probst A.J."/>
            <person name="Thomas B.C."/>
            <person name="Singh A."/>
            <person name="Wilkins M.J."/>
            <person name="Karaoz U."/>
            <person name="Brodie E.L."/>
            <person name="Williams K.H."/>
            <person name="Hubbard S.S."/>
            <person name="Banfield J.F."/>
        </authorList>
    </citation>
    <scope>NUCLEOTIDE SEQUENCE [LARGE SCALE GENOMIC DNA]</scope>
</reference>
<comment type="caution">
    <text evidence="1">The sequence shown here is derived from an EMBL/GenBank/DDBJ whole genome shotgun (WGS) entry which is preliminary data.</text>
</comment>
<dbReference type="InterPro" id="IPR003737">
    <property type="entry name" value="GlcNAc_PI_deacetylase-related"/>
</dbReference>
<dbReference type="EMBL" id="MFJR01000014">
    <property type="protein sequence ID" value="OGG26065.1"/>
    <property type="molecule type" value="Genomic_DNA"/>
</dbReference>
<dbReference type="Proteomes" id="UP000176609">
    <property type="component" value="Unassembled WGS sequence"/>
</dbReference>
<name>A0A1F6AMZ8_9BACT</name>
<evidence type="ECO:0000313" key="1">
    <source>
        <dbReference type="EMBL" id="OGG26065.1"/>
    </source>
</evidence>
<sequence>MHKKLLAVFAHPDDEAFGPAGALVKYASEGVEIHLLCATRGEAGQWHEKKFKVQSSKFKVKEEIKIEETVKLEHVREKELINSAKVLGVAKVEFLDFIDGTLCNANYHQLADKITKKINSFKPQVVLTIERLGVSGHLDHIAVSLTTTFAFLHTDIPKKLYYHCLARENRDTELDKYFIYFPEGYDQKDITTRIDWGEYWDKKVEAMKKHKSQTHDVERILKRIVKQKKVDHFILQHFRRVNPEFPETDLFAGIYPD</sequence>
<dbReference type="PANTHER" id="PTHR12993">
    <property type="entry name" value="N-ACETYLGLUCOSAMINYL-PHOSPHATIDYLINOSITOL DE-N-ACETYLASE-RELATED"/>
    <property type="match status" value="1"/>
</dbReference>
<dbReference type="Pfam" id="PF02585">
    <property type="entry name" value="PIG-L"/>
    <property type="match status" value="1"/>
</dbReference>
<evidence type="ECO:0000313" key="2">
    <source>
        <dbReference type="Proteomes" id="UP000176609"/>
    </source>
</evidence>
<evidence type="ECO:0008006" key="3">
    <source>
        <dbReference type="Google" id="ProtNLM"/>
    </source>
</evidence>
<dbReference type="PANTHER" id="PTHR12993:SF11">
    <property type="entry name" value="N-ACETYLGLUCOSAMINYL-PHOSPHATIDYLINOSITOL DE-N-ACETYLASE"/>
    <property type="match status" value="1"/>
</dbReference>
<organism evidence="1 2">
    <name type="scientific">Candidatus Gottesmanbacteria bacterium RIFCSPLOWO2_01_FULL_39_12b</name>
    <dbReference type="NCBI Taxonomy" id="1798388"/>
    <lineage>
        <taxon>Bacteria</taxon>
        <taxon>Candidatus Gottesmaniibacteriota</taxon>
    </lineage>
</organism>
<proteinExistence type="predicted"/>
<dbReference type="AlphaFoldDB" id="A0A1F6AMZ8"/>
<dbReference type="InterPro" id="IPR024078">
    <property type="entry name" value="LmbE-like_dom_sf"/>
</dbReference>